<dbReference type="Proteomes" id="UP000292424">
    <property type="component" value="Chromosome"/>
</dbReference>
<feature type="transmembrane region" description="Helical" evidence="1">
    <location>
        <begin position="172"/>
        <end position="194"/>
    </location>
</feature>
<dbReference type="AlphaFoldDB" id="A0A5P2FUT9"/>
<evidence type="ECO:0000259" key="2">
    <source>
        <dbReference type="Pfam" id="PF18935"/>
    </source>
</evidence>
<dbReference type="EMBL" id="CP044016">
    <property type="protein sequence ID" value="QES87224.1"/>
    <property type="molecule type" value="Genomic_DNA"/>
</dbReference>
<dbReference type="InterPro" id="IPR043738">
    <property type="entry name" value="DUF5683"/>
</dbReference>
<dbReference type="OrthoDB" id="9813910at2"/>
<dbReference type="KEGG" id="arac:E0W69_000615"/>
<organism evidence="3 4">
    <name type="scientific">Rhizosphaericola mali</name>
    <dbReference type="NCBI Taxonomy" id="2545455"/>
    <lineage>
        <taxon>Bacteria</taxon>
        <taxon>Pseudomonadati</taxon>
        <taxon>Bacteroidota</taxon>
        <taxon>Chitinophagia</taxon>
        <taxon>Chitinophagales</taxon>
        <taxon>Chitinophagaceae</taxon>
        <taxon>Rhizosphaericola</taxon>
    </lineage>
</organism>
<evidence type="ECO:0000256" key="1">
    <source>
        <dbReference type="SAM" id="Phobius"/>
    </source>
</evidence>
<evidence type="ECO:0000313" key="4">
    <source>
        <dbReference type="Proteomes" id="UP000292424"/>
    </source>
</evidence>
<gene>
    <name evidence="3" type="ORF">E0W69_000615</name>
</gene>
<name>A0A5P2FUT9_9BACT</name>
<feature type="domain" description="DUF5683" evidence="2">
    <location>
        <begin position="50"/>
        <end position="222"/>
    </location>
</feature>
<evidence type="ECO:0000313" key="3">
    <source>
        <dbReference type="EMBL" id="QES87224.1"/>
    </source>
</evidence>
<accession>A0A5P2FUT9</accession>
<dbReference type="Pfam" id="PF18935">
    <property type="entry name" value="DUF5683"/>
    <property type="match status" value="1"/>
</dbReference>
<reference evidence="3 4" key="1">
    <citation type="submission" date="2019-09" db="EMBL/GenBank/DDBJ databases">
        <title>Complete genome sequence of Arachidicoccus sp. B3-10 isolated from apple orchard soil.</title>
        <authorList>
            <person name="Kim H.S."/>
            <person name="Han K.-I."/>
            <person name="Suh M.K."/>
            <person name="Lee K.C."/>
            <person name="Eom M.K."/>
            <person name="Kim J.-S."/>
            <person name="Kang S.W."/>
            <person name="Sin Y."/>
            <person name="Lee J.-S."/>
        </authorList>
    </citation>
    <scope>NUCLEOTIDE SEQUENCE [LARGE SCALE GENOMIC DNA]</scope>
    <source>
        <strain evidence="3 4">B3-10</strain>
    </source>
</reference>
<protein>
    <recommendedName>
        <fullName evidence="2">DUF5683 domain-containing protein</fullName>
    </recommendedName>
</protein>
<sequence length="239" mass="27137">MLCFFCAFSLVKINAQVVGKDTVLYENTPIDTAKVDFDSTMFAPEKKKKPHDPHKATMHSLMLPGWGQWYNKQYWKVPIVIGGIAIPTVAFIQNSKWFNEAAKAYKLVYGATYGPAANRATDSALIRSKTVLPKTYQDYWDALYASNPGSAGSNFLSSVQSQRNYYRRNKDYAALWFFILWGINVADATVFGHLKDFDISPNLSMTANPTYFQMARVPGVSFIFNWKYPSKTTYNSTYN</sequence>
<dbReference type="RefSeq" id="WP_131328102.1">
    <property type="nucleotide sequence ID" value="NZ_CP044016.1"/>
</dbReference>
<keyword evidence="4" id="KW-1185">Reference proteome</keyword>
<keyword evidence="1" id="KW-1133">Transmembrane helix</keyword>
<keyword evidence="1" id="KW-0472">Membrane</keyword>
<keyword evidence="1" id="KW-0812">Transmembrane</keyword>
<proteinExistence type="predicted"/>